<evidence type="ECO:0000256" key="1">
    <source>
        <dbReference type="ARBA" id="ARBA00004413"/>
    </source>
</evidence>
<keyword evidence="9 11" id="KW-0675">Receptor</keyword>
<dbReference type="GO" id="GO:0006614">
    <property type="term" value="P:SRP-dependent cotranslational protein targeting to membrane"/>
    <property type="evidence" value="ECO:0007669"/>
    <property type="project" value="InterPro"/>
</dbReference>
<dbReference type="InterPro" id="IPR027417">
    <property type="entry name" value="P-loop_NTPase"/>
</dbReference>
<accession>A0A1N5T4R5</accession>
<keyword evidence="5" id="KW-0547">Nucleotide-binding</keyword>
<evidence type="ECO:0000256" key="2">
    <source>
        <dbReference type="ARBA" id="ARBA00008531"/>
    </source>
</evidence>
<dbReference type="Proteomes" id="UP000195607">
    <property type="component" value="Chromosome I"/>
</dbReference>
<evidence type="ECO:0000256" key="5">
    <source>
        <dbReference type="ARBA" id="ARBA00022741"/>
    </source>
</evidence>
<dbReference type="EMBL" id="LT671858">
    <property type="protein sequence ID" value="SIM43149.1"/>
    <property type="molecule type" value="Genomic_DNA"/>
</dbReference>
<dbReference type="NCBIfam" id="TIGR00064">
    <property type="entry name" value="ftsY"/>
    <property type="match status" value="1"/>
</dbReference>
<dbReference type="SMART" id="SM00382">
    <property type="entry name" value="AAA"/>
    <property type="match status" value="1"/>
</dbReference>
<dbReference type="AlphaFoldDB" id="A0A1N5T4R5"/>
<dbReference type="InterPro" id="IPR004390">
    <property type="entry name" value="SR_rcpt_FtsY"/>
</dbReference>
<dbReference type="GO" id="GO:0005047">
    <property type="term" value="F:signal recognition particle binding"/>
    <property type="evidence" value="ECO:0007669"/>
    <property type="project" value="TreeGrafter"/>
</dbReference>
<evidence type="ECO:0000313" key="11">
    <source>
        <dbReference type="EMBL" id="SIM43149.1"/>
    </source>
</evidence>
<comment type="subcellular location">
    <subcellularLocation>
        <location evidence="1">Cell membrane</location>
        <topology evidence="1">Peripheral membrane protein</topology>
        <orientation evidence="1">Cytoplasmic side</orientation>
    </subcellularLocation>
</comment>
<dbReference type="SMART" id="SM00962">
    <property type="entry name" value="SRP54"/>
    <property type="match status" value="1"/>
</dbReference>
<feature type="domain" description="SRP54-type proteins GTP-binding" evidence="10">
    <location>
        <begin position="259"/>
        <end position="272"/>
    </location>
</feature>
<keyword evidence="13" id="KW-1185">Reference proteome</keyword>
<organism evidence="11 14">
    <name type="scientific">Cuniculiplasma divulgatum</name>
    <dbReference type="NCBI Taxonomy" id="1673428"/>
    <lineage>
        <taxon>Archaea</taxon>
        <taxon>Methanobacteriati</taxon>
        <taxon>Thermoplasmatota</taxon>
        <taxon>Thermoplasmata</taxon>
        <taxon>Thermoplasmatales</taxon>
        <taxon>Cuniculiplasmataceae</taxon>
        <taxon>Cuniculiplasma</taxon>
    </lineage>
</organism>
<dbReference type="InterPro" id="IPR036225">
    <property type="entry name" value="SRP/SRP_N"/>
</dbReference>
<dbReference type="EMBL" id="LT719092">
    <property type="protein sequence ID" value="SJK84312.1"/>
    <property type="molecule type" value="Genomic_DNA"/>
</dbReference>
<dbReference type="PANTHER" id="PTHR43134">
    <property type="entry name" value="SIGNAL RECOGNITION PARTICLE RECEPTOR SUBUNIT ALPHA"/>
    <property type="match status" value="1"/>
</dbReference>
<dbReference type="GO" id="GO:0003924">
    <property type="term" value="F:GTPase activity"/>
    <property type="evidence" value="ECO:0007669"/>
    <property type="project" value="TreeGrafter"/>
</dbReference>
<gene>
    <name evidence="12" type="ORF">CPM_0428</name>
    <name evidence="11" type="ORF">CSP5_0456</name>
</gene>
<evidence type="ECO:0000256" key="9">
    <source>
        <dbReference type="ARBA" id="ARBA00023170"/>
    </source>
</evidence>
<dbReference type="KEGG" id="cdiv:CPM_0428"/>
<evidence type="ECO:0000256" key="4">
    <source>
        <dbReference type="ARBA" id="ARBA00022490"/>
    </source>
</evidence>
<dbReference type="Proteomes" id="UP000187822">
    <property type="component" value="Chromosome I"/>
</dbReference>
<evidence type="ECO:0000313" key="13">
    <source>
        <dbReference type="Proteomes" id="UP000187822"/>
    </source>
</evidence>
<dbReference type="STRING" id="1673428.CPM_0428"/>
<dbReference type="SUPFAM" id="SSF47364">
    <property type="entry name" value="Domain of the SRP/SRP receptor G-proteins"/>
    <property type="match status" value="1"/>
</dbReference>
<dbReference type="InterPro" id="IPR003593">
    <property type="entry name" value="AAA+_ATPase"/>
</dbReference>
<name>A0A1N5T4R5_9ARCH</name>
<keyword evidence="8" id="KW-0472">Membrane</keyword>
<reference evidence="13" key="3">
    <citation type="submission" date="2016-06" db="EMBL/GenBank/DDBJ databases">
        <authorList>
            <person name="Toshchakov V.S."/>
        </authorList>
    </citation>
    <scope>NUCLEOTIDE SEQUENCE [LARGE SCALE GENOMIC DNA]</scope>
    <source>
        <strain>PM4 (JCM 30641</strain>
        <strain evidence="13">\VKM B-2940)</strain>
    </source>
</reference>
<evidence type="ECO:0000256" key="7">
    <source>
        <dbReference type="ARBA" id="ARBA00023134"/>
    </source>
</evidence>
<dbReference type="GO" id="GO:0005886">
    <property type="term" value="C:plasma membrane"/>
    <property type="evidence" value="ECO:0007669"/>
    <property type="project" value="UniProtKB-SubCell"/>
</dbReference>
<dbReference type="PROSITE" id="PS00300">
    <property type="entry name" value="SRP54"/>
    <property type="match status" value="1"/>
</dbReference>
<evidence type="ECO:0000313" key="12">
    <source>
        <dbReference type="EMBL" id="SJK84312.1"/>
    </source>
</evidence>
<evidence type="ECO:0000259" key="10">
    <source>
        <dbReference type="PROSITE" id="PS00300"/>
    </source>
</evidence>
<evidence type="ECO:0000313" key="14">
    <source>
        <dbReference type="Proteomes" id="UP000195607"/>
    </source>
</evidence>
<sequence length="286" mass="32343">MSLKEKLGNLFRGNKDEIELSRFRDEYFEILLESDVSLETVEYILDMFQQKHVKQKRLKRTEAIESLKEILLEILLKAKPSVDLLNINRKPLVIMFIGINGTGKTTTIARLSYMLKNKGKSVVVAASDTFRAGAIEQIRYHGDELGIRVISQTMGSDPSAIAFDAIEHARARNLDFVLIDTAGRMQTNKNLMDEMKKIKRVAKPDMTFLTVDAMAASDAIEQATTFLKDIKFDGIVVNKLDTDARGGAIFSIAHMFKEPIYFLGVGQKMEELIPYDPQFIIKKIFG</sequence>
<dbReference type="Gene3D" id="3.40.50.300">
    <property type="entry name" value="P-loop containing nucleotide triphosphate hydrolases"/>
    <property type="match status" value="1"/>
</dbReference>
<dbReference type="GO" id="GO:0005737">
    <property type="term" value="C:cytoplasm"/>
    <property type="evidence" value="ECO:0007669"/>
    <property type="project" value="UniProtKB-ARBA"/>
</dbReference>
<evidence type="ECO:0000256" key="6">
    <source>
        <dbReference type="ARBA" id="ARBA00022801"/>
    </source>
</evidence>
<dbReference type="SMART" id="SM00963">
    <property type="entry name" value="SRP54_N"/>
    <property type="match status" value="1"/>
</dbReference>
<dbReference type="InterPro" id="IPR000897">
    <property type="entry name" value="SRP54_GTPase_dom"/>
</dbReference>
<reference evidence="11 14" key="1">
    <citation type="submission" date="2016-04" db="EMBL/GenBank/DDBJ databases">
        <authorList>
            <person name="Evans L.H."/>
            <person name="Alamgir A."/>
            <person name="Owens N."/>
            <person name="Weber N.D."/>
            <person name="Virtaneva K."/>
            <person name="Barbian K."/>
            <person name="Babar A."/>
            <person name="Rosenke K."/>
        </authorList>
    </citation>
    <scope>NUCLEOTIDE SEQUENCE [LARGE SCALE GENOMIC DNA]</scope>
    <source>
        <strain evidence="11">S5</strain>
        <strain evidence="14">S5(T) (JCM 30642 \VKM B-2941)</strain>
    </source>
</reference>
<evidence type="ECO:0000256" key="8">
    <source>
        <dbReference type="ARBA" id="ARBA00023136"/>
    </source>
</evidence>
<dbReference type="OrthoDB" id="372188at2157"/>
<dbReference type="Pfam" id="PF02881">
    <property type="entry name" value="SRP54_N"/>
    <property type="match status" value="1"/>
</dbReference>
<keyword evidence="7" id="KW-0342">GTP-binding</keyword>
<dbReference type="PANTHER" id="PTHR43134:SF1">
    <property type="entry name" value="SIGNAL RECOGNITION PARTICLE RECEPTOR SUBUNIT ALPHA"/>
    <property type="match status" value="1"/>
</dbReference>
<dbReference type="InterPro" id="IPR013822">
    <property type="entry name" value="Signal_recog_particl_SRP54_hlx"/>
</dbReference>
<keyword evidence="3" id="KW-1003">Cell membrane</keyword>
<keyword evidence="4" id="KW-0963">Cytoplasm</keyword>
<dbReference type="Gene3D" id="1.20.120.140">
    <property type="entry name" value="Signal recognition particle SRP54, nucleotide-binding domain"/>
    <property type="match status" value="1"/>
</dbReference>
<evidence type="ECO:0000256" key="3">
    <source>
        <dbReference type="ARBA" id="ARBA00022475"/>
    </source>
</evidence>
<dbReference type="SUPFAM" id="SSF52540">
    <property type="entry name" value="P-loop containing nucleoside triphosphate hydrolases"/>
    <property type="match status" value="1"/>
</dbReference>
<comment type="similarity">
    <text evidence="2">Belongs to the GTP-binding SRP family.</text>
</comment>
<reference evidence="12" key="2">
    <citation type="submission" date="2016-06" db="EMBL/GenBank/DDBJ databases">
        <authorList>
            <person name="Olsen C.W."/>
            <person name="Carey S."/>
            <person name="Hinshaw L."/>
            <person name="Karasin A.I."/>
        </authorList>
    </citation>
    <scope>NUCLEOTIDE SEQUENCE [LARGE SCALE GENOMIC DNA]</scope>
    <source>
        <strain evidence="12">PM4</strain>
    </source>
</reference>
<proteinExistence type="inferred from homology"/>
<dbReference type="InterPro" id="IPR042101">
    <property type="entry name" value="SRP54_N_sf"/>
</dbReference>
<protein>
    <submittedName>
        <fullName evidence="11">Signal recognition particle receptor FtsY</fullName>
    </submittedName>
</protein>
<keyword evidence="6" id="KW-0378">Hydrolase</keyword>
<dbReference type="GO" id="GO:0005525">
    <property type="term" value="F:GTP binding"/>
    <property type="evidence" value="ECO:0007669"/>
    <property type="project" value="UniProtKB-KW"/>
</dbReference>
<dbReference type="Pfam" id="PF00448">
    <property type="entry name" value="SRP54"/>
    <property type="match status" value="1"/>
</dbReference>